<feature type="compositionally biased region" description="Basic and acidic residues" evidence="4">
    <location>
        <begin position="502"/>
        <end position="516"/>
    </location>
</feature>
<dbReference type="InterPro" id="IPR043145">
    <property type="entry name" value="Znf_ZZ_sf"/>
</dbReference>
<dbReference type="AlphaFoldDB" id="A0A7S2A6M5"/>
<dbReference type="Pfam" id="PF00564">
    <property type="entry name" value="PB1"/>
    <property type="match status" value="1"/>
</dbReference>
<dbReference type="InterPro" id="IPR052260">
    <property type="entry name" value="Autophagy_Rcpt_SigReg"/>
</dbReference>
<dbReference type="Pfam" id="PF00569">
    <property type="entry name" value="ZZ"/>
    <property type="match status" value="1"/>
</dbReference>
<evidence type="ECO:0000259" key="5">
    <source>
        <dbReference type="SMART" id="SM00291"/>
    </source>
</evidence>
<dbReference type="PANTHER" id="PTHR15090">
    <property type="entry name" value="SEQUESTOSOME 1-RELATED"/>
    <property type="match status" value="1"/>
</dbReference>
<dbReference type="GO" id="GO:0016235">
    <property type="term" value="C:aggresome"/>
    <property type="evidence" value="ECO:0007669"/>
    <property type="project" value="TreeGrafter"/>
</dbReference>
<feature type="compositionally biased region" description="Acidic residues" evidence="4">
    <location>
        <begin position="540"/>
        <end position="558"/>
    </location>
</feature>
<sequence>MTEQLTATTHAELKLQIRNGSEGASRRIAFTQLWDESKSAVSWDRLVALAVKHSFPSSDNVQRSVEDYRIKMEYIDEDGDTIAVSSDAELAEAFLQCIGKLPPVLHARATVEKRSPKTESTRLNEAPTVVRVAVPLSFDPQFIHGRHTCDGCLCTPIVGIRYHAINHADFDLCQKCIGNNLGKNIEFVPTELDQDRPLQERWRQRRERQSRQARFGMIPRSGYHINKPQHRPQIIPPMDYAMKEAIRRSLLDVSKAREGKDEKEEKSNTPAKGYQENNSAKKGFEEATVSKKSQGMDYALKEAIRQSLLDENLPRTAGGDNSFPSKPGEVNKKDLKTEPKPKTKAEIENFLGGPVSGDPEGISGKPEERGDLDKIVTDLLGTTEAKGRDKLEIDDDRCADQPVAKKNGVTRETRNEENIAEDTNEGTETSPGSSIGGHCISLANGDIGSGNFGVAVVTQQKQEVAGSNKKPSTIDKIQTMTPNIDPEEGTTIKSKATPGLTEAKEQAEYEEGEKMGSEAGPEKATVVKPESFPDQTIAEEQADSDSDDQWSVVDEEEQKEAQKANDKILADAAGLIGSVLFQSGMSADSTLLSDT</sequence>
<dbReference type="SUPFAM" id="SSF54277">
    <property type="entry name" value="CAD &amp; PB1 domains"/>
    <property type="match status" value="1"/>
</dbReference>
<feature type="compositionally biased region" description="Basic and acidic residues" evidence="4">
    <location>
        <begin position="329"/>
        <end position="347"/>
    </location>
</feature>
<dbReference type="EMBL" id="HBGO01034246">
    <property type="protein sequence ID" value="CAD9359196.1"/>
    <property type="molecule type" value="Transcribed_RNA"/>
</dbReference>
<evidence type="ECO:0000256" key="1">
    <source>
        <dbReference type="ARBA" id="ARBA00022723"/>
    </source>
</evidence>
<proteinExistence type="predicted"/>
<dbReference type="GO" id="GO:0007032">
    <property type="term" value="P:endosome organization"/>
    <property type="evidence" value="ECO:0007669"/>
    <property type="project" value="TreeGrafter"/>
</dbReference>
<accession>A0A7S2A6M5</accession>
<dbReference type="GO" id="GO:0035973">
    <property type="term" value="P:aggrephagy"/>
    <property type="evidence" value="ECO:0007669"/>
    <property type="project" value="TreeGrafter"/>
</dbReference>
<organism evidence="6">
    <name type="scientific">Trieres chinensis</name>
    <name type="common">Marine centric diatom</name>
    <name type="synonym">Odontella sinensis</name>
    <dbReference type="NCBI Taxonomy" id="1514140"/>
    <lineage>
        <taxon>Eukaryota</taxon>
        <taxon>Sar</taxon>
        <taxon>Stramenopiles</taxon>
        <taxon>Ochrophyta</taxon>
        <taxon>Bacillariophyta</taxon>
        <taxon>Mediophyceae</taxon>
        <taxon>Biddulphiophycidae</taxon>
        <taxon>Eupodiscales</taxon>
        <taxon>Parodontellaceae</taxon>
        <taxon>Trieres</taxon>
    </lineage>
</organism>
<protein>
    <recommendedName>
        <fullName evidence="5">ZZ-type domain-containing protein</fullName>
    </recommendedName>
</protein>
<feature type="compositionally biased region" description="Basic and acidic residues" evidence="4">
    <location>
        <begin position="253"/>
        <end position="267"/>
    </location>
</feature>
<dbReference type="GO" id="GO:0008270">
    <property type="term" value="F:zinc ion binding"/>
    <property type="evidence" value="ECO:0007669"/>
    <property type="project" value="UniProtKB-KW"/>
</dbReference>
<dbReference type="InterPro" id="IPR000270">
    <property type="entry name" value="PB1_dom"/>
</dbReference>
<dbReference type="InterPro" id="IPR000433">
    <property type="entry name" value="Znf_ZZ"/>
</dbReference>
<name>A0A7S2A6M5_TRICV</name>
<dbReference type="GO" id="GO:0000423">
    <property type="term" value="P:mitophagy"/>
    <property type="evidence" value="ECO:0007669"/>
    <property type="project" value="TreeGrafter"/>
</dbReference>
<gene>
    <name evidence="6" type="ORF">OSIN01602_LOCUS19795</name>
</gene>
<feature type="region of interest" description="Disordered" evidence="4">
    <location>
        <begin position="394"/>
        <end position="444"/>
    </location>
</feature>
<dbReference type="PANTHER" id="PTHR15090:SF0">
    <property type="entry name" value="SEQUESTOSOME-1"/>
    <property type="match status" value="1"/>
</dbReference>
<feature type="compositionally biased region" description="Basic and acidic residues" evidence="4">
    <location>
        <begin position="365"/>
        <end position="374"/>
    </location>
</feature>
<evidence type="ECO:0000256" key="2">
    <source>
        <dbReference type="ARBA" id="ARBA00022771"/>
    </source>
</evidence>
<dbReference type="CDD" id="cd05992">
    <property type="entry name" value="PB1"/>
    <property type="match status" value="1"/>
</dbReference>
<reference evidence="6" key="1">
    <citation type="submission" date="2021-01" db="EMBL/GenBank/DDBJ databases">
        <authorList>
            <person name="Corre E."/>
            <person name="Pelletier E."/>
            <person name="Niang G."/>
            <person name="Scheremetjew M."/>
            <person name="Finn R."/>
            <person name="Kale V."/>
            <person name="Holt S."/>
            <person name="Cochrane G."/>
            <person name="Meng A."/>
            <person name="Brown T."/>
            <person name="Cohen L."/>
        </authorList>
    </citation>
    <scope>NUCLEOTIDE SEQUENCE</scope>
    <source>
        <strain evidence="6">Grunow 1884</strain>
    </source>
</reference>
<dbReference type="SUPFAM" id="SSF57850">
    <property type="entry name" value="RING/U-box"/>
    <property type="match status" value="1"/>
</dbReference>
<keyword evidence="3" id="KW-0862">Zinc</keyword>
<feature type="compositionally biased region" description="Polar residues" evidence="4">
    <location>
        <begin position="469"/>
        <end position="482"/>
    </location>
</feature>
<feature type="domain" description="ZZ-type" evidence="5">
    <location>
        <begin position="143"/>
        <end position="189"/>
    </location>
</feature>
<dbReference type="SMART" id="SM00291">
    <property type="entry name" value="ZnF_ZZ"/>
    <property type="match status" value="1"/>
</dbReference>
<dbReference type="Gene3D" id="3.30.60.90">
    <property type="match status" value="1"/>
</dbReference>
<dbReference type="GO" id="GO:0070530">
    <property type="term" value="F:K63-linked polyubiquitin modification-dependent protein binding"/>
    <property type="evidence" value="ECO:0007669"/>
    <property type="project" value="TreeGrafter"/>
</dbReference>
<feature type="region of interest" description="Disordered" evidence="4">
    <location>
        <begin position="253"/>
        <end position="291"/>
    </location>
</feature>
<evidence type="ECO:0000256" key="3">
    <source>
        <dbReference type="ARBA" id="ARBA00022833"/>
    </source>
</evidence>
<dbReference type="GO" id="GO:0044753">
    <property type="term" value="C:amphisome"/>
    <property type="evidence" value="ECO:0007669"/>
    <property type="project" value="TreeGrafter"/>
</dbReference>
<dbReference type="Gene3D" id="3.10.20.90">
    <property type="entry name" value="Phosphatidylinositol 3-kinase Catalytic Subunit, Chain A, domain 1"/>
    <property type="match status" value="1"/>
</dbReference>
<dbReference type="GO" id="GO:0005080">
    <property type="term" value="F:protein kinase C binding"/>
    <property type="evidence" value="ECO:0007669"/>
    <property type="project" value="TreeGrafter"/>
</dbReference>
<feature type="region of interest" description="Disordered" evidence="4">
    <location>
        <begin position="460"/>
        <end position="564"/>
    </location>
</feature>
<evidence type="ECO:0000313" key="6">
    <source>
        <dbReference type="EMBL" id="CAD9359196.1"/>
    </source>
</evidence>
<keyword evidence="1" id="KW-0479">Metal-binding</keyword>
<evidence type="ECO:0000256" key="4">
    <source>
        <dbReference type="SAM" id="MobiDB-lite"/>
    </source>
</evidence>
<feature type="region of interest" description="Disordered" evidence="4">
    <location>
        <begin position="309"/>
        <end position="374"/>
    </location>
</feature>
<keyword evidence="2" id="KW-0863">Zinc-finger</keyword>